<gene>
    <name evidence="1" type="ORF">B0T20DRAFT_465722</name>
</gene>
<organism evidence="1 2">
    <name type="scientific">Sordaria brevicollis</name>
    <dbReference type="NCBI Taxonomy" id="83679"/>
    <lineage>
        <taxon>Eukaryota</taxon>
        <taxon>Fungi</taxon>
        <taxon>Dikarya</taxon>
        <taxon>Ascomycota</taxon>
        <taxon>Pezizomycotina</taxon>
        <taxon>Sordariomycetes</taxon>
        <taxon>Sordariomycetidae</taxon>
        <taxon>Sordariales</taxon>
        <taxon>Sordariaceae</taxon>
        <taxon>Sordaria</taxon>
    </lineage>
</organism>
<proteinExistence type="predicted"/>
<evidence type="ECO:0000313" key="1">
    <source>
        <dbReference type="EMBL" id="KAK3402853.1"/>
    </source>
</evidence>
<name>A0AAE0PMP9_SORBR</name>
<dbReference type="EMBL" id="JAUTDP010000001">
    <property type="protein sequence ID" value="KAK3402853.1"/>
    <property type="molecule type" value="Genomic_DNA"/>
</dbReference>
<reference evidence="1" key="1">
    <citation type="journal article" date="2023" name="Mol. Phylogenet. Evol.">
        <title>Genome-scale phylogeny and comparative genomics of the fungal order Sordariales.</title>
        <authorList>
            <person name="Hensen N."/>
            <person name="Bonometti L."/>
            <person name="Westerberg I."/>
            <person name="Brannstrom I.O."/>
            <person name="Guillou S."/>
            <person name="Cros-Aarteil S."/>
            <person name="Calhoun S."/>
            <person name="Haridas S."/>
            <person name="Kuo A."/>
            <person name="Mondo S."/>
            <person name="Pangilinan J."/>
            <person name="Riley R."/>
            <person name="LaButti K."/>
            <person name="Andreopoulos B."/>
            <person name="Lipzen A."/>
            <person name="Chen C."/>
            <person name="Yan M."/>
            <person name="Daum C."/>
            <person name="Ng V."/>
            <person name="Clum A."/>
            <person name="Steindorff A."/>
            <person name="Ohm R.A."/>
            <person name="Martin F."/>
            <person name="Silar P."/>
            <person name="Natvig D.O."/>
            <person name="Lalanne C."/>
            <person name="Gautier V."/>
            <person name="Ament-Velasquez S.L."/>
            <person name="Kruys A."/>
            <person name="Hutchinson M.I."/>
            <person name="Powell A.J."/>
            <person name="Barry K."/>
            <person name="Miller A.N."/>
            <person name="Grigoriev I.V."/>
            <person name="Debuchy R."/>
            <person name="Gladieux P."/>
            <person name="Hiltunen Thoren M."/>
            <person name="Johannesson H."/>
        </authorList>
    </citation>
    <scope>NUCLEOTIDE SEQUENCE</scope>
    <source>
        <strain evidence="1">FGSC 1904</strain>
    </source>
</reference>
<dbReference type="AlphaFoldDB" id="A0AAE0PMP9"/>
<comment type="caution">
    <text evidence="1">The sequence shown here is derived from an EMBL/GenBank/DDBJ whole genome shotgun (WGS) entry which is preliminary data.</text>
</comment>
<reference evidence="1" key="2">
    <citation type="submission" date="2023-07" db="EMBL/GenBank/DDBJ databases">
        <authorList>
            <consortium name="Lawrence Berkeley National Laboratory"/>
            <person name="Haridas S."/>
            <person name="Hensen N."/>
            <person name="Bonometti L."/>
            <person name="Westerberg I."/>
            <person name="Brannstrom I.O."/>
            <person name="Guillou S."/>
            <person name="Cros-Aarteil S."/>
            <person name="Calhoun S."/>
            <person name="Kuo A."/>
            <person name="Mondo S."/>
            <person name="Pangilinan J."/>
            <person name="Riley R."/>
            <person name="LaButti K."/>
            <person name="Andreopoulos B."/>
            <person name="Lipzen A."/>
            <person name="Chen C."/>
            <person name="Yanf M."/>
            <person name="Daum C."/>
            <person name="Ng V."/>
            <person name="Clum A."/>
            <person name="Steindorff A."/>
            <person name="Ohm R."/>
            <person name="Martin F."/>
            <person name="Silar P."/>
            <person name="Natvig D."/>
            <person name="Lalanne C."/>
            <person name="Gautier V."/>
            <person name="Ament-velasquez S.L."/>
            <person name="Kruys A."/>
            <person name="Hutchinson M.I."/>
            <person name="Powell A.J."/>
            <person name="Barry K."/>
            <person name="Miller A.N."/>
            <person name="Grigoriev I.V."/>
            <person name="Debuchy R."/>
            <person name="Gladieux P."/>
            <person name="Thoren M.H."/>
            <person name="Johannesson H."/>
        </authorList>
    </citation>
    <scope>NUCLEOTIDE SEQUENCE</scope>
    <source>
        <strain evidence="1">FGSC 1904</strain>
    </source>
</reference>
<sequence length="355" mass="38912">MARHQCPDDCEQHKICVGEECPCRRYDGRSTSCHACKLAKTACRPGAAGMCERCMRKGGPHRCNRRNDGNAGQDGVPVQFGPQSPQYPVDFSPIVGEVPLVAVMEHRSPIYSPRPTSPESFRSSVSIEESPPGAGMFADPILPIAASQAQTQEVPLAPAFTSAMPTPTALVAPEVAHFAHDVAPVVGLGPATPVATAADIQICDCLSGLTKTISFISQFLPEHNPKFQRFCVRPEDATHVPFVLRVGERLLHNLLNIYNPCLRCCCLRQQQESSMMERALLLYDVYYHQAIRIGVKIFQGFLLPYASVLAPEISSYIVYLLRALYLVAGERLGAIEEGQTKLREMIIQMIMAFGG</sequence>
<dbReference type="Proteomes" id="UP001281003">
    <property type="component" value="Unassembled WGS sequence"/>
</dbReference>
<evidence type="ECO:0000313" key="2">
    <source>
        <dbReference type="Proteomes" id="UP001281003"/>
    </source>
</evidence>
<keyword evidence="2" id="KW-1185">Reference proteome</keyword>
<accession>A0AAE0PMP9</accession>
<protein>
    <submittedName>
        <fullName evidence="1">Uncharacterized protein</fullName>
    </submittedName>
</protein>